<evidence type="ECO:0000259" key="1">
    <source>
        <dbReference type="Pfam" id="PF00535"/>
    </source>
</evidence>
<name>A0A3G6RKY3_CHRLC</name>
<feature type="domain" description="Glycosyltransferase 2-like" evidence="1">
    <location>
        <begin position="4"/>
        <end position="162"/>
    </location>
</feature>
<dbReference type="GO" id="GO:0016758">
    <property type="term" value="F:hexosyltransferase activity"/>
    <property type="evidence" value="ECO:0007669"/>
    <property type="project" value="UniProtKB-ARBA"/>
</dbReference>
<evidence type="ECO:0000313" key="5">
    <source>
        <dbReference type="Proteomes" id="UP000279972"/>
    </source>
</evidence>
<proteinExistence type="predicted"/>
<evidence type="ECO:0000313" key="3">
    <source>
        <dbReference type="EMBL" id="PNW13201.1"/>
    </source>
</evidence>
<reference evidence="3 4" key="1">
    <citation type="submission" date="2018-01" db="EMBL/GenBank/DDBJ databases">
        <title>Draft genome sequences of Chryseobacterium lactis NCTC11390, Chryseobacterium oncorhynchi 701B-08, and Chryseobacterium viscerum 687B-08.</title>
        <authorList>
            <person name="Jeong J.-J."/>
            <person name="Lee Y.J."/>
            <person name="Park B."/>
            <person name="Choi I.-G."/>
            <person name="Kim K.D."/>
        </authorList>
    </citation>
    <scope>NUCLEOTIDE SEQUENCE [LARGE SCALE GENOMIC DNA]</scope>
    <source>
        <strain evidence="3 4">NCTC11390</strain>
    </source>
</reference>
<dbReference type="KEGG" id="clac:EG342_17170"/>
<dbReference type="SUPFAM" id="SSF53448">
    <property type="entry name" value="Nucleotide-diphospho-sugar transferases"/>
    <property type="match status" value="1"/>
</dbReference>
<dbReference type="AlphaFoldDB" id="A0A3G6RKY3"/>
<dbReference type="InterPro" id="IPR001173">
    <property type="entry name" value="Glyco_trans_2-like"/>
</dbReference>
<reference evidence="2 5" key="2">
    <citation type="submission" date="2018-11" db="EMBL/GenBank/DDBJ databases">
        <title>Proposal to divide the Flavobacteriaceae and reorganize its genera based on Amino Acid Identity values calculated from whole genome sequences.</title>
        <authorList>
            <person name="Nicholson A.C."/>
            <person name="Gulvik C.A."/>
            <person name="Whitney A.M."/>
            <person name="Humrighouse B.W."/>
            <person name="Bell M."/>
            <person name="Holmes B."/>
            <person name="Steigerwalt A.G."/>
            <person name="Villarma A."/>
            <person name="Sheth M."/>
            <person name="Batra D."/>
            <person name="Pryor J."/>
            <person name="Bernardet J.-F."/>
            <person name="Hugo C."/>
            <person name="Kampfer P."/>
            <person name="Newman J."/>
            <person name="McQuiston J.R."/>
        </authorList>
    </citation>
    <scope>NUCLEOTIDE SEQUENCE [LARGE SCALE GENOMIC DNA]</scope>
    <source>
        <strain evidence="2 5">KC_1864</strain>
    </source>
</reference>
<dbReference type="Gene3D" id="3.90.550.10">
    <property type="entry name" value="Spore Coat Polysaccharide Biosynthesis Protein SpsA, Chain A"/>
    <property type="match status" value="1"/>
</dbReference>
<gene>
    <name evidence="3" type="ORF">C1637_15395</name>
    <name evidence="2" type="ORF">EG342_17170</name>
</gene>
<dbReference type="RefSeq" id="WP_103292603.1">
    <property type="nucleotide sequence ID" value="NZ_CP033924.1"/>
</dbReference>
<evidence type="ECO:0000313" key="4">
    <source>
        <dbReference type="Proteomes" id="UP000236262"/>
    </source>
</evidence>
<dbReference type="EMBL" id="CP033924">
    <property type="protein sequence ID" value="AZA83505.1"/>
    <property type="molecule type" value="Genomic_DNA"/>
</dbReference>
<keyword evidence="3" id="KW-0808">Transferase</keyword>
<evidence type="ECO:0000313" key="2">
    <source>
        <dbReference type="EMBL" id="AZA83505.1"/>
    </source>
</evidence>
<organism evidence="3 4">
    <name type="scientific">Chryseobacterium lactis</name>
    <dbReference type="NCBI Taxonomy" id="1241981"/>
    <lineage>
        <taxon>Bacteria</taxon>
        <taxon>Pseudomonadati</taxon>
        <taxon>Bacteroidota</taxon>
        <taxon>Flavobacteriia</taxon>
        <taxon>Flavobacteriales</taxon>
        <taxon>Weeksellaceae</taxon>
        <taxon>Chryseobacterium group</taxon>
        <taxon>Chryseobacterium</taxon>
    </lineage>
</organism>
<accession>A0A3G6RKY3</accession>
<sequence length="276" mass="32002">MKFSILIANYNNGKYFRECYDSLIDQTYQNWEVIIVDDGSTDDSLVVIHALTQGDSRFKIYSNEVNKGCGYTKKSCVEYASGDICGFVDPDDALHRQALELSIKAFEDNSKIVAAYSKFMMCDELLNPLYIFRNTKQIYNNRYFFNCLTEVTHFFTFKREVYLKTSGINPHLVNAVDQDLYLKIFEFGNAVFIDKVLYLYRIHANGISQKDSKQSAKDSFSKVILETMHRRGIKKIFTKRIPDQYTNSDEVYALVKHQGSVFYRTGIKLLSIIWPV</sequence>
<dbReference type="PANTHER" id="PTHR22916">
    <property type="entry name" value="GLYCOSYLTRANSFERASE"/>
    <property type="match status" value="1"/>
</dbReference>
<dbReference type="EMBL" id="PPEH01000005">
    <property type="protein sequence ID" value="PNW13201.1"/>
    <property type="molecule type" value="Genomic_DNA"/>
</dbReference>
<dbReference type="Proteomes" id="UP000236262">
    <property type="component" value="Unassembled WGS sequence"/>
</dbReference>
<keyword evidence="5" id="KW-1185">Reference proteome</keyword>
<dbReference type="OrthoDB" id="635429at2"/>
<dbReference type="InterPro" id="IPR029044">
    <property type="entry name" value="Nucleotide-diphossugar_trans"/>
</dbReference>
<protein>
    <submittedName>
        <fullName evidence="3">Glycosyl transferase family 2</fullName>
    </submittedName>
    <submittedName>
        <fullName evidence="2">Glycosyltransferase</fullName>
    </submittedName>
</protein>
<dbReference type="PANTHER" id="PTHR22916:SF3">
    <property type="entry name" value="UDP-GLCNAC:BETAGAL BETA-1,3-N-ACETYLGLUCOSAMINYLTRANSFERASE-LIKE PROTEIN 1"/>
    <property type="match status" value="1"/>
</dbReference>
<dbReference type="Pfam" id="PF00535">
    <property type="entry name" value="Glycos_transf_2"/>
    <property type="match status" value="1"/>
</dbReference>
<dbReference type="Proteomes" id="UP000279972">
    <property type="component" value="Chromosome"/>
</dbReference>